<dbReference type="Proteomes" id="UP001433268">
    <property type="component" value="Unassembled WGS sequence"/>
</dbReference>
<name>A0ABR1WB99_9PEZI</name>
<protein>
    <submittedName>
        <fullName evidence="1">Uncharacterized protein</fullName>
    </submittedName>
</protein>
<accession>A0ABR1WB99</accession>
<evidence type="ECO:0000313" key="1">
    <source>
        <dbReference type="EMBL" id="KAK8079459.1"/>
    </source>
</evidence>
<dbReference type="GeneID" id="92044652"/>
<organism evidence="1 2">
    <name type="scientific">Apiospora hydei</name>
    <dbReference type="NCBI Taxonomy" id="1337664"/>
    <lineage>
        <taxon>Eukaryota</taxon>
        <taxon>Fungi</taxon>
        <taxon>Dikarya</taxon>
        <taxon>Ascomycota</taxon>
        <taxon>Pezizomycotina</taxon>
        <taxon>Sordariomycetes</taxon>
        <taxon>Xylariomycetidae</taxon>
        <taxon>Amphisphaeriales</taxon>
        <taxon>Apiosporaceae</taxon>
        <taxon>Apiospora</taxon>
    </lineage>
</organism>
<proteinExistence type="predicted"/>
<evidence type="ECO:0000313" key="2">
    <source>
        <dbReference type="Proteomes" id="UP001433268"/>
    </source>
</evidence>
<dbReference type="RefSeq" id="XP_066666934.1">
    <property type="nucleotide sequence ID" value="XM_066811592.1"/>
</dbReference>
<sequence length="171" mass="18595">MRFAVQHRPGLSRPCRPVPPTAAISAPFPSTLSSWRGAKKRGTNPSYSEYQSGHHVRIPRVRRLSQATSQTPSSYGMVLKRSTSAHRELMSNPFSKSLTCLMMNAFWPSSSCGRTSTDKACGESIVFRTKVTSTGTLSSFLLPAPAPPRGIPPNPTISHLVVTHLNQPAPL</sequence>
<gene>
    <name evidence="1" type="ORF">PG997_007277</name>
</gene>
<reference evidence="1 2" key="1">
    <citation type="submission" date="2023-01" db="EMBL/GenBank/DDBJ databases">
        <title>Analysis of 21 Apiospora genomes using comparative genomics revels a genus with tremendous synthesis potential of carbohydrate active enzymes and secondary metabolites.</title>
        <authorList>
            <person name="Sorensen T."/>
        </authorList>
    </citation>
    <scope>NUCLEOTIDE SEQUENCE [LARGE SCALE GENOMIC DNA]</scope>
    <source>
        <strain evidence="1 2">CBS 114990</strain>
    </source>
</reference>
<dbReference type="EMBL" id="JAQQWN010000006">
    <property type="protein sequence ID" value="KAK8079459.1"/>
    <property type="molecule type" value="Genomic_DNA"/>
</dbReference>
<keyword evidence="2" id="KW-1185">Reference proteome</keyword>
<comment type="caution">
    <text evidence="1">The sequence shown here is derived from an EMBL/GenBank/DDBJ whole genome shotgun (WGS) entry which is preliminary data.</text>
</comment>